<dbReference type="EMBL" id="WHWB01034320">
    <property type="protein sequence ID" value="KAJ7411475.1"/>
    <property type="molecule type" value="Genomic_DNA"/>
</dbReference>
<dbReference type="SMART" id="SM00185">
    <property type="entry name" value="ARM"/>
    <property type="match status" value="5"/>
</dbReference>
<evidence type="ECO:0000256" key="5">
    <source>
        <dbReference type="ARBA" id="ARBA00022949"/>
    </source>
</evidence>
<dbReference type="SUPFAM" id="SSF48371">
    <property type="entry name" value="ARM repeat"/>
    <property type="match status" value="1"/>
</dbReference>
<evidence type="ECO:0000256" key="2">
    <source>
        <dbReference type="ARBA" id="ARBA00005462"/>
    </source>
</evidence>
<dbReference type="InterPro" id="IPR028435">
    <property type="entry name" value="Plakophilin/d_Catenin"/>
</dbReference>
<comment type="similarity">
    <text evidence="2">Belongs to the beta-catenin family.</text>
</comment>
<evidence type="ECO:0000313" key="8">
    <source>
        <dbReference type="EMBL" id="KAJ7411475.1"/>
    </source>
</evidence>
<dbReference type="Gene3D" id="1.25.10.10">
    <property type="entry name" value="Leucine-rich Repeat Variant"/>
    <property type="match status" value="2"/>
</dbReference>
<organism evidence="8 9">
    <name type="scientific">Willisornis vidua</name>
    <name type="common">Xingu scale-backed antbird</name>
    <dbReference type="NCBI Taxonomy" id="1566151"/>
    <lineage>
        <taxon>Eukaryota</taxon>
        <taxon>Metazoa</taxon>
        <taxon>Chordata</taxon>
        <taxon>Craniata</taxon>
        <taxon>Vertebrata</taxon>
        <taxon>Euteleostomi</taxon>
        <taxon>Archelosauria</taxon>
        <taxon>Archosauria</taxon>
        <taxon>Dinosauria</taxon>
        <taxon>Saurischia</taxon>
        <taxon>Theropoda</taxon>
        <taxon>Coelurosauria</taxon>
        <taxon>Aves</taxon>
        <taxon>Neognathae</taxon>
        <taxon>Neoaves</taxon>
        <taxon>Telluraves</taxon>
        <taxon>Australaves</taxon>
        <taxon>Passeriformes</taxon>
        <taxon>Thamnophilidae</taxon>
        <taxon>Willisornis</taxon>
    </lineage>
</organism>
<evidence type="ECO:0000256" key="7">
    <source>
        <dbReference type="SAM" id="MobiDB-lite"/>
    </source>
</evidence>
<evidence type="ECO:0000256" key="1">
    <source>
        <dbReference type="ARBA" id="ARBA00004282"/>
    </source>
</evidence>
<comment type="caution">
    <text evidence="8">The sequence shown here is derived from an EMBL/GenBank/DDBJ whole genome shotgun (WGS) entry which is preliminary data.</text>
</comment>
<evidence type="ECO:0000256" key="4">
    <source>
        <dbReference type="ARBA" id="ARBA00022889"/>
    </source>
</evidence>
<evidence type="ECO:0000256" key="6">
    <source>
        <dbReference type="PROSITE-ProRule" id="PRU00259"/>
    </source>
</evidence>
<gene>
    <name evidence="8" type="primary">Pkp1</name>
    <name evidence="8" type="ORF">WISP_102519</name>
</gene>
<reference evidence="8" key="1">
    <citation type="submission" date="2019-10" db="EMBL/GenBank/DDBJ databases">
        <authorList>
            <person name="Soares A.E.R."/>
            <person name="Aleixo A."/>
            <person name="Schneider P."/>
            <person name="Miyaki C.Y."/>
            <person name="Schneider M.P."/>
            <person name="Mello C."/>
            <person name="Vasconcelos A.T.R."/>
        </authorList>
    </citation>
    <scope>NUCLEOTIDE SEQUENCE</scope>
    <source>
        <tissue evidence="8">Muscle</tissue>
    </source>
</reference>
<keyword evidence="5" id="KW-0965">Cell junction</keyword>
<dbReference type="PANTHER" id="PTHR10372:SF3">
    <property type="entry name" value="PLAKOPHILIN-1"/>
    <property type="match status" value="1"/>
</dbReference>
<dbReference type="InterPro" id="IPR016024">
    <property type="entry name" value="ARM-type_fold"/>
</dbReference>
<dbReference type="PANTHER" id="PTHR10372">
    <property type="entry name" value="PLAKOPHILLIN-RELATED"/>
    <property type="match status" value="1"/>
</dbReference>
<evidence type="ECO:0000256" key="3">
    <source>
        <dbReference type="ARBA" id="ARBA00022737"/>
    </source>
</evidence>
<dbReference type="Proteomes" id="UP001145742">
    <property type="component" value="Unassembled WGS sequence"/>
</dbReference>
<comment type="subcellular location">
    <subcellularLocation>
        <location evidence="1">Cell junction</location>
    </subcellularLocation>
</comment>
<feature type="region of interest" description="Disordered" evidence="7">
    <location>
        <begin position="276"/>
        <end position="297"/>
    </location>
</feature>
<dbReference type="InterPro" id="IPR000225">
    <property type="entry name" value="Armadillo"/>
</dbReference>
<evidence type="ECO:0000313" key="9">
    <source>
        <dbReference type="Proteomes" id="UP001145742"/>
    </source>
</evidence>
<dbReference type="PROSITE" id="PS50176">
    <property type="entry name" value="ARM_REPEAT"/>
    <property type="match status" value="1"/>
</dbReference>
<proteinExistence type="inferred from homology"/>
<keyword evidence="3" id="KW-0677">Repeat</keyword>
<dbReference type="Pfam" id="PF00514">
    <property type="entry name" value="Arm"/>
    <property type="match status" value="1"/>
</dbReference>
<keyword evidence="4" id="KW-0130">Cell adhesion</keyword>
<sequence>MPLVMRVPQTSTLTLEKASGFDWQKDVPSYLIESAGLEETSEIIKSNPSPPAPGGSGFTGQRVANEKCFQHTQLYNGTLKRDVENRRYSSYSQMEGWGSKHYGKAVCSPRAGSDYCFVQNIKSSRSEPDLYCEPPRGTLRKSQVGGRAEHKTTLNRQSIYSSCSTQQGTTRTSKKMPARALSCPSSNKPDVVYAQPVMSCKQDAVYGQAQSGSKICGDEIDAGTMTIQKAIQLLCSSDDKYQAMGAYFLQHTCFQDESAKQEIGVIQCKEEVEPLECPKEGNEDGSGPGGAASEGTEGTWCVQLQKRRLRGDLIAGLLWNLSSTDELKEELIQEALPVLTDCVIIPFSGWSDGSCNRTREIIDPEVFFNATGCLRNLSSADMGRQTMRNYPGLIDSVMTYAQNCVASNRPDDKSVENCICILHNLSYRLDAEVPNKYTQLNHMARSVYMDKTLTGCFNSRSGKMENDEYGVPLPEEDFKPKGPSWLYHSDAIRTYLSLMDQSKKDATLEACAGALQNLTASRGLMSNAMSQLIGLKEKGLPRIARLLQSNSSDVVRSGASLLSNMSRHPVLHKTMAHQVLPDVSRLLSFQSGNTSSYSEIMTSACYTLRNLIMSNPHLGKSYLTSNMLNNVVSLCRNGSCPKAAEAARLLLTDLWSNRELQSVLKQNLELVHVQEDNPPTIT</sequence>
<dbReference type="InterPro" id="IPR011989">
    <property type="entry name" value="ARM-like"/>
</dbReference>
<protein>
    <submittedName>
        <fullName evidence="8">Plakophilin-1</fullName>
    </submittedName>
</protein>
<accession>A0ABQ9D3B3</accession>
<name>A0ABQ9D3B3_9PASS</name>
<feature type="repeat" description="ARM" evidence="6">
    <location>
        <begin position="538"/>
        <end position="566"/>
    </location>
</feature>
<keyword evidence="9" id="KW-1185">Reference proteome</keyword>